<gene>
    <name evidence="1" type="ORF">F0L74_10030</name>
</gene>
<keyword evidence="2" id="KW-1185">Reference proteome</keyword>
<dbReference type="Proteomes" id="UP000324611">
    <property type="component" value="Unassembled WGS sequence"/>
</dbReference>
<dbReference type="AlphaFoldDB" id="A0A5B2VX69"/>
<reference evidence="1 2" key="1">
    <citation type="submission" date="2019-09" db="EMBL/GenBank/DDBJ databases">
        <title>Chitinophaga ginsengihumi sp. nov., isolated from soil of ginseng rhizosphere.</title>
        <authorList>
            <person name="Lee J."/>
        </authorList>
    </citation>
    <scope>NUCLEOTIDE SEQUENCE [LARGE SCALE GENOMIC DNA]</scope>
    <source>
        <strain evidence="1 2">BN140078</strain>
    </source>
</reference>
<evidence type="ECO:0000313" key="2">
    <source>
        <dbReference type="Proteomes" id="UP000324611"/>
    </source>
</evidence>
<sequence>MDKIKQSLAEFEEKKKAYVAELQKEFPGIIQPLLLQCDQIKSISWTQYTPYFNDGDECTFGVHNDDLEVNGQDLYDLEGYELSYSRKDREPSQLERAVDDIRSALSEIPDDFYLALFGNHVKVTINRDGTIEKEEYEHE</sequence>
<accession>A0A5B2VX69</accession>
<organism evidence="1 2">
    <name type="scientific">Chitinophaga agrisoli</name>
    <dbReference type="NCBI Taxonomy" id="2607653"/>
    <lineage>
        <taxon>Bacteria</taxon>
        <taxon>Pseudomonadati</taxon>
        <taxon>Bacteroidota</taxon>
        <taxon>Chitinophagia</taxon>
        <taxon>Chitinophagales</taxon>
        <taxon>Chitinophagaceae</taxon>
        <taxon>Chitinophaga</taxon>
    </lineage>
</organism>
<evidence type="ECO:0000313" key="1">
    <source>
        <dbReference type="EMBL" id="KAA2242857.1"/>
    </source>
</evidence>
<name>A0A5B2VX69_9BACT</name>
<dbReference type="EMBL" id="VUOC01000002">
    <property type="protein sequence ID" value="KAA2242857.1"/>
    <property type="molecule type" value="Genomic_DNA"/>
</dbReference>
<comment type="caution">
    <text evidence="1">The sequence shown here is derived from an EMBL/GenBank/DDBJ whole genome shotgun (WGS) entry which is preliminary data.</text>
</comment>
<proteinExistence type="predicted"/>
<protein>
    <submittedName>
        <fullName evidence="1">Uncharacterized protein</fullName>
    </submittedName>
</protein>
<reference evidence="1 2" key="2">
    <citation type="submission" date="2019-09" db="EMBL/GenBank/DDBJ databases">
        <authorList>
            <person name="Jin C."/>
        </authorList>
    </citation>
    <scope>NUCLEOTIDE SEQUENCE [LARGE SCALE GENOMIC DNA]</scope>
    <source>
        <strain evidence="1 2">BN140078</strain>
    </source>
</reference>